<keyword evidence="1" id="KW-0472">Membrane</keyword>
<name>A0A937LE57_9GAMM</name>
<evidence type="ECO:0000313" key="3">
    <source>
        <dbReference type="Proteomes" id="UP000744438"/>
    </source>
</evidence>
<dbReference type="EMBL" id="JADHQC010000003">
    <property type="protein sequence ID" value="MBL6811487.1"/>
    <property type="molecule type" value="Genomic_DNA"/>
</dbReference>
<evidence type="ECO:0000313" key="2">
    <source>
        <dbReference type="EMBL" id="MBL6811487.1"/>
    </source>
</evidence>
<organism evidence="2 3">
    <name type="scientific">SAR86 cluster bacterium</name>
    <dbReference type="NCBI Taxonomy" id="2030880"/>
    <lineage>
        <taxon>Bacteria</taxon>
        <taxon>Pseudomonadati</taxon>
        <taxon>Pseudomonadota</taxon>
        <taxon>Gammaproteobacteria</taxon>
        <taxon>SAR86 cluster</taxon>
    </lineage>
</organism>
<dbReference type="AlphaFoldDB" id="A0A937LE57"/>
<keyword evidence="1" id="KW-0812">Transmembrane</keyword>
<reference evidence="2" key="1">
    <citation type="submission" date="2020-10" db="EMBL/GenBank/DDBJ databases">
        <title>Microbiome of the Black Sea water column analyzed by genome centric metagenomics.</title>
        <authorList>
            <person name="Cabello-Yeves P.J."/>
            <person name="Callieri C."/>
            <person name="Picazo A."/>
            <person name="Mehrshad M."/>
            <person name="Haro-Moreno J.M."/>
            <person name="Roda-Garcia J."/>
            <person name="Dzembekova N."/>
            <person name="Slabakova V."/>
            <person name="Slabakova N."/>
            <person name="Moncheva S."/>
            <person name="Rodriguez-Valera F."/>
        </authorList>
    </citation>
    <scope>NUCLEOTIDE SEQUENCE</scope>
    <source>
        <strain evidence="2">BS307-5m-G49</strain>
    </source>
</reference>
<accession>A0A937LE57</accession>
<feature type="transmembrane region" description="Helical" evidence="1">
    <location>
        <begin position="6"/>
        <end position="26"/>
    </location>
</feature>
<comment type="caution">
    <text evidence="2">The sequence shown here is derived from an EMBL/GenBank/DDBJ whole genome shotgun (WGS) entry which is preliminary data.</text>
</comment>
<dbReference type="InterPro" id="IPR021313">
    <property type="entry name" value="DUF2909"/>
</dbReference>
<dbReference type="Proteomes" id="UP000744438">
    <property type="component" value="Unassembled WGS sequence"/>
</dbReference>
<gene>
    <name evidence="2" type="ORF">ISQ63_01230</name>
</gene>
<sequence>MLKFIIAVLALAMLVSLFSSAFFLLKDKGNTSRAIYTLRVRVTIAMLLLLTIGYGLYTGQLGLNSPWG</sequence>
<feature type="transmembrane region" description="Helical" evidence="1">
    <location>
        <begin position="38"/>
        <end position="57"/>
    </location>
</feature>
<proteinExistence type="predicted"/>
<dbReference type="Pfam" id="PF11137">
    <property type="entry name" value="DUF2909"/>
    <property type="match status" value="1"/>
</dbReference>
<keyword evidence="1" id="KW-1133">Transmembrane helix</keyword>
<evidence type="ECO:0000256" key="1">
    <source>
        <dbReference type="SAM" id="Phobius"/>
    </source>
</evidence>
<protein>
    <submittedName>
        <fullName evidence="2">DUF2909 domain-containing protein</fullName>
    </submittedName>
</protein>